<proteinExistence type="predicted"/>
<protein>
    <recommendedName>
        <fullName evidence="1">Bifunctional inhibitor/plant lipid transfer protein/seed storage helical domain-containing protein</fullName>
    </recommendedName>
</protein>
<organism evidence="2 3">
    <name type="scientific">Stephania cephalantha</name>
    <dbReference type="NCBI Taxonomy" id="152367"/>
    <lineage>
        <taxon>Eukaryota</taxon>
        <taxon>Viridiplantae</taxon>
        <taxon>Streptophyta</taxon>
        <taxon>Embryophyta</taxon>
        <taxon>Tracheophyta</taxon>
        <taxon>Spermatophyta</taxon>
        <taxon>Magnoliopsida</taxon>
        <taxon>Ranunculales</taxon>
        <taxon>Menispermaceae</taxon>
        <taxon>Menispermoideae</taxon>
        <taxon>Cissampelideae</taxon>
        <taxon>Stephania</taxon>
    </lineage>
</organism>
<dbReference type="PANTHER" id="PTHR33122">
    <property type="entry name" value="LIPID BINDING PROTEIN-RELATED"/>
    <property type="match status" value="1"/>
</dbReference>
<dbReference type="Pfam" id="PF14368">
    <property type="entry name" value="LTP_2"/>
    <property type="match status" value="1"/>
</dbReference>
<sequence length="102" mass="10577">MLSISGQNNSQVAAARLSDDKCSRVALADFIPCKPAAPYPPPPNPPAPTSACCKIVKSHYDAGDLDCVCAIKGSTELPAFGVDPTLALQIPEKCGLPKLVCP</sequence>
<evidence type="ECO:0000259" key="1">
    <source>
        <dbReference type="Pfam" id="PF14368"/>
    </source>
</evidence>
<evidence type="ECO:0000313" key="3">
    <source>
        <dbReference type="Proteomes" id="UP001419268"/>
    </source>
</evidence>
<keyword evidence="3" id="KW-1185">Reference proteome</keyword>
<dbReference type="Proteomes" id="UP001419268">
    <property type="component" value="Unassembled WGS sequence"/>
</dbReference>
<dbReference type="Gene3D" id="1.10.110.10">
    <property type="entry name" value="Plant lipid-transfer and hydrophobic proteins"/>
    <property type="match status" value="1"/>
</dbReference>
<dbReference type="SUPFAM" id="SSF47699">
    <property type="entry name" value="Bifunctional inhibitor/lipid-transfer protein/seed storage 2S albumin"/>
    <property type="match status" value="1"/>
</dbReference>
<evidence type="ECO:0000313" key="2">
    <source>
        <dbReference type="EMBL" id="KAK9141086.1"/>
    </source>
</evidence>
<dbReference type="GO" id="GO:0005504">
    <property type="term" value="F:fatty acid binding"/>
    <property type="evidence" value="ECO:0007669"/>
    <property type="project" value="InterPro"/>
</dbReference>
<comment type="caution">
    <text evidence="2">The sequence shown here is derived from an EMBL/GenBank/DDBJ whole genome shotgun (WGS) entry which is preliminary data.</text>
</comment>
<reference evidence="2 3" key="1">
    <citation type="submission" date="2024-01" db="EMBL/GenBank/DDBJ databases">
        <title>Genome assemblies of Stephania.</title>
        <authorList>
            <person name="Yang L."/>
        </authorList>
    </citation>
    <scope>NUCLEOTIDE SEQUENCE [LARGE SCALE GENOMIC DNA]</scope>
    <source>
        <strain evidence="2">JXDWG</strain>
        <tissue evidence="2">Leaf</tissue>
    </source>
</reference>
<feature type="domain" description="Bifunctional inhibitor/plant lipid transfer protein/seed storage helical" evidence="1">
    <location>
        <begin position="10"/>
        <end position="97"/>
    </location>
</feature>
<dbReference type="GO" id="GO:0009627">
    <property type="term" value="P:systemic acquired resistance"/>
    <property type="evidence" value="ECO:0007669"/>
    <property type="project" value="InterPro"/>
</dbReference>
<dbReference type="InterPro" id="IPR016140">
    <property type="entry name" value="Bifunc_inhib/LTP/seed_store"/>
</dbReference>
<dbReference type="PANTHER" id="PTHR33122:SF63">
    <property type="entry name" value="BIFUNCTIONAL INHIBITOR_PLANT LIPID TRANSFER PROTEIN_SEED STORAGE HELICAL DOMAIN-CONTAINING PROTEIN"/>
    <property type="match status" value="1"/>
</dbReference>
<gene>
    <name evidence="2" type="ORF">Scep_010767</name>
</gene>
<dbReference type="InterPro" id="IPR039265">
    <property type="entry name" value="DIR1-like"/>
</dbReference>
<accession>A0AAP0PHJ9</accession>
<name>A0AAP0PHJ9_9MAGN</name>
<dbReference type="AlphaFoldDB" id="A0AAP0PHJ9"/>
<dbReference type="InterPro" id="IPR036312">
    <property type="entry name" value="Bifun_inhib/LTP/seed_sf"/>
</dbReference>
<dbReference type="EMBL" id="JBBNAG010000004">
    <property type="protein sequence ID" value="KAK9141086.1"/>
    <property type="molecule type" value="Genomic_DNA"/>
</dbReference>